<protein>
    <recommendedName>
        <fullName evidence="3">DNA-3-methyladenine glycosylase II</fullName>
        <ecNumber evidence="3">3.2.2.21</ecNumber>
    </recommendedName>
</protein>
<evidence type="ECO:0000256" key="2">
    <source>
        <dbReference type="ARBA" id="ARBA00010817"/>
    </source>
</evidence>
<dbReference type="InterPro" id="IPR000035">
    <property type="entry name" value="Alkylbase_DNA_glycsylse_CS"/>
</dbReference>
<reference evidence="7 8" key="1">
    <citation type="submission" date="2021-04" db="EMBL/GenBank/DDBJ databases">
        <title>Description of novel Flavobacterium sp. F-328.</title>
        <authorList>
            <person name="Saticioglu I.B."/>
        </authorList>
    </citation>
    <scope>NUCLEOTIDE SEQUENCE [LARGE SCALE GENOMIC DNA]</scope>
    <source>
        <strain evidence="7 8">F-328</strain>
    </source>
</reference>
<dbReference type="InterPro" id="IPR011257">
    <property type="entry name" value="DNA_glycosylase"/>
</dbReference>
<keyword evidence="5" id="KW-0234">DNA repair</keyword>
<evidence type="ECO:0000313" key="7">
    <source>
        <dbReference type="EMBL" id="MBQ0907949.1"/>
    </source>
</evidence>
<sequence length="200" mass="23339">MILETEKILSNNDPILAKVILQIPKPEIESTNDVFHDLVSCIFEQQIHYRSTKRIFAKALEKSSIEHLTLDNFYLVEEHYLKNSNLATGKYETLLAFIDYWSNNTKDFNTLSDNEVVKELSSIKGIGKWTIDMILLYTLQRQNVFPYDDYHLKQIMVSLYGLNEKVKLKAQMLEIAENWGEHKSLAVLYLLAFKKFGTRL</sequence>
<comment type="similarity">
    <text evidence="2">Belongs to the alkylbase DNA glycosidase AlkA family.</text>
</comment>
<comment type="catalytic activity">
    <reaction evidence="1">
        <text>Hydrolysis of alkylated DNA, releasing 3-methyladenine, 3-methylguanine, 7-methylguanine and 7-methyladenine.</text>
        <dbReference type="EC" id="3.2.2.21"/>
    </reaction>
</comment>
<evidence type="ECO:0000256" key="3">
    <source>
        <dbReference type="ARBA" id="ARBA00012000"/>
    </source>
</evidence>
<evidence type="ECO:0000256" key="5">
    <source>
        <dbReference type="ARBA" id="ARBA00023204"/>
    </source>
</evidence>
<dbReference type="EMBL" id="JAGPXB010000003">
    <property type="protein sequence ID" value="MBQ0907949.1"/>
    <property type="molecule type" value="Genomic_DNA"/>
</dbReference>
<organism evidence="7 8">
    <name type="scientific">Flavobacterium erciyesense</name>
    <dbReference type="NCBI Taxonomy" id="2825842"/>
    <lineage>
        <taxon>Bacteria</taxon>
        <taxon>Pseudomonadati</taxon>
        <taxon>Bacteroidota</taxon>
        <taxon>Flavobacteriia</taxon>
        <taxon>Flavobacteriales</taxon>
        <taxon>Flavobacteriaceae</taxon>
        <taxon>Flavobacterium</taxon>
    </lineage>
</organism>
<dbReference type="SMART" id="SM00478">
    <property type="entry name" value="ENDO3c"/>
    <property type="match status" value="1"/>
</dbReference>
<keyword evidence="4" id="KW-0227">DNA damage</keyword>
<evidence type="ECO:0000313" key="8">
    <source>
        <dbReference type="Proteomes" id="UP000679008"/>
    </source>
</evidence>
<keyword evidence="8" id="KW-1185">Reference proteome</keyword>
<dbReference type="PANTHER" id="PTHR43003">
    <property type="entry name" value="DNA-3-METHYLADENINE GLYCOSYLASE"/>
    <property type="match status" value="1"/>
</dbReference>
<dbReference type="PROSITE" id="PS00516">
    <property type="entry name" value="ALKYLBASE_DNA_GLYCOS"/>
    <property type="match status" value="1"/>
</dbReference>
<feature type="domain" description="HhH-GPD" evidence="6">
    <location>
        <begin position="45"/>
        <end position="195"/>
    </location>
</feature>
<accession>A0ABS5D1S1</accession>
<dbReference type="InterPro" id="IPR051912">
    <property type="entry name" value="Alkylbase_DNA_Glycosylase/TA"/>
</dbReference>
<dbReference type="RefSeq" id="WP_210788453.1">
    <property type="nucleotide sequence ID" value="NZ_JAGPXB010000003.1"/>
</dbReference>
<evidence type="ECO:0000256" key="1">
    <source>
        <dbReference type="ARBA" id="ARBA00000086"/>
    </source>
</evidence>
<dbReference type="Gene3D" id="1.10.340.30">
    <property type="entry name" value="Hypothetical protein, domain 2"/>
    <property type="match status" value="1"/>
</dbReference>
<proteinExistence type="inferred from homology"/>
<name>A0ABS5D1S1_9FLAO</name>
<dbReference type="InterPro" id="IPR003265">
    <property type="entry name" value="HhH-GPD_domain"/>
</dbReference>
<dbReference type="EC" id="3.2.2.21" evidence="3"/>
<evidence type="ECO:0000259" key="6">
    <source>
        <dbReference type="SMART" id="SM00478"/>
    </source>
</evidence>
<dbReference type="PANTHER" id="PTHR43003:SF5">
    <property type="entry name" value="DNA-3-METHYLADENINE GLYCOSYLASE"/>
    <property type="match status" value="1"/>
</dbReference>
<dbReference type="Gene3D" id="1.10.1670.40">
    <property type="match status" value="1"/>
</dbReference>
<dbReference type="Proteomes" id="UP000679008">
    <property type="component" value="Unassembled WGS sequence"/>
</dbReference>
<gene>
    <name evidence="7" type="ORF">KBJ98_04460</name>
</gene>
<evidence type="ECO:0000256" key="4">
    <source>
        <dbReference type="ARBA" id="ARBA00022763"/>
    </source>
</evidence>
<dbReference type="SUPFAM" id="SSF48150">
    <property type="entry name" value="DNA-glycosylase"/>
    <property type="match status" value="1"/>
</dbReference>
<comment type="caution">
    <text evidence="7">The sequence shown here is derived from an EMBL/GenBank/DDBJ whole genome shotgun (WGS) entry which is preliminary data.</text>
</comment>